<reference evidence="2" key="1">
    <citation type="submission" date="2022-07" db="EMBL/GenBank/DDBJ databases">
        <title>Fungi with potential for degradation of polypropylene.</title>
        <authorList>
            <person name="Gostincar C."/>
        </authorList>
    </citation>
    <scope>NUCLEOTIDE SEQUENCE</scope>
    <source>
        <strain evidence="2">EXF-13287</strain>
    </source>
</reference>
<feature type="compositionally biased region" description="Low complexity" evidence="1">
    <location>
        <begin position="48"/>
        <end position="57"/>
    </location>
</feature>
<comment type="caution">
    <text evidence="2">The sequence shown here is derived from an EMBL/GenBank/DDBJ whole genome shotgun (WGS) entry which is preliminary data.</text>
</comment>
<protein>
    <submittedName>
        <fullName evidence="2">Uncharacterized protein</fullName>
    </submittedName>
</protein>
<dbReference type="AlphaFoldDB" id="A0AA38R238"/>
<dbReference type="EMBL" id="JANBVN010000277">
    <property type="protein sequence ID" value="KAJ9130283.1"/>
    <property type="molecule type" value="Genomic_DNA"/>
</dbReference>
<dbReference type="Proteomes" id="UP001174691">
    <property type="component" value="Unassembled WGS sequence"/>
</dbReference>
<feature type="region of interest" description="Disordered" evidence="1">
    <location>
        <begin position="1"/>
        <end position="57"/>
    </location>
</feature>
<proteinExistence type="predicted"/>
<feature type="compositionally biased region" description="Polar residues" evidence="1">
    <location>
        <begin position="25"/>
        <end position="39"/>
    </location>
</feature>
<evidence type="ECO:0000256" key="1">
    <source>
        <dbReference type="SAM" id="MobiDB-lite"/>
    </source>
</evidence>
<organism evidence="2 3">
    <name type="scientific">Coniochaeta hoffmannii</name>
    <dbReference type="NCBI Taxonomy" id="91930"/>
    <lineage>
        <taxon>Eukaryota</taxon>
        <taxon>Fungi</taxon>
        <taxon>Dikarya</taxon>
        <taxon>Ascomycota</taxon>
        <taxon>Pezizomycotina</taxon>
        <taxon>Sordariomycetes</taxon>
        <taxon>Sordariomycetidae</taxon>
        <taxon>Coniochaetales</taxon>
        <taxon>Coniochaetaceae</taxon>
        <taxon>Coniochaeta</taxon>
    </lineage>
</organism>
<accession>A0AA38R238</accession>
<evidence type="ECO:0000313" key="3">
    <source>
        <dbReference type="Proteomes" id="UP001174691"/>
    </source>
</evidence>
<evidence type="ECO:0000313" key="2">
    <source>
        <dbReference type="EMBL" id="KAJ9130283.1"/>
    </source>
</evidence>
<sequence length="140" mass="14710">MIGTGSPPVVYPEGGGGGPAHSVGMHSTGSVQQESSSCTAARPGRVWDSASSASAADAGFSDLKRRTGTLCAVRTLRGFSPDSDSRYEVREEVRGLCSSSPVDLSNRKAKEFQPTRRAALMDAGSNVCWATDANDMNEHM</sequence>
<gene>
    <name evidence="2" type="ORF">NKR19_g9960</name>
</gene>
<feature type="compositionally biased region" description="Low complexity" evidence="1">
    <location>
        <begin position="1"/>
        <end position="12"/>
    </location>
</feature>
<keyword evidence="3" id="KW-1185">Reference proteome</keyword>
<name>A0AA38R238_9PEZI</name>